<dbReference type="PANTHER" id="PTHR46594">
    <property type="entry name" value="P-TYPE CATION-TRANSPORTING ATPASE"/>
    <property type="match status" value="1"/>
</dbReference>
<dbReference type="PANTHER" id="PTHR46594:SF4">
    <property type="entry name" value="P-TYPE CATION-TRANSPORTING ATPASE"/>
    <property type="match status" value="1"/>
</dbReference>
<evidence type="ECO:0000256" key="1">
    <source>
        <dbReference type="ARBA" id="ARBA00004496"/>
    </source>
</evidence>
<dbReference type="InterPro" id="IPR006121">
    <property type="entry name" value="HMA_dom"/>
</dbReference>
<dbReference type="NCBIfam" id="NF033795">
    <property type="entry name" value="chaper_CopZ_Bs"/>
    <property type="match status" value="1"/>
</dbReference>
<dbReference type="InterPro" id="IPR006122">
    <property type="entry name" value="HMA_Cu_ion-bd"/>
</dbReference>
<keyword evidence="5" id="KW-0186">Copper</keyword>
<keyword evidence="3" id="KW-0963">Cytoplasm</keyword>
<dbReference type="InterPro" id="IPR017969">
    <property type="entry name" value="Heavy-metal-associated_CS"/>
</dbReference>
<dbReference type="CDD" id="cd00371">
    <property type="entry name" value="HMA"/>
    <property type="match status" value="1"/>
</dbReference>
<dbReference type="GO" id="GO:0005737">
    <property type="term" value="C:cytoplasm"/>
    <property type="evidence" value="ECO:0007669"/>
    <property type="project" value="UniProtKB-SubCell"/>
</dbReference>
<dbReference type="PRINTS" id="PR00944">
    <property type="entry name" value="CUEXPORT"/>
</dbReference>
<dbReference type="InterPro" id="IPR036163">
    <property type="entry name" value="HMA_dom_sf"/>
</dbReference>
<dbReference type="AlphaFoldDB" id="A0AB39HN87"/>
<reference evidence="8" key="1">
    <citation type="submission" date="2024-07" db="EMBL/GenBank/DDBJ databases">
        <title>Halotolerant mesophilic bacterium Ornithinibacillus sp. 4-3, sp. nov., isolated from soil.</title>
        <authorList>
            <person name="Sidarenka A.V."/>
            <person name="Guliayeva D.E."/>
            <person name="Leanovich S.I."/>
            <person name="Hileuskaya K.S."/>
            <person name="Akhremchuk A.E."/>
            <person name="Sikolenko M.A."/>
            <person name="Valentovich L.N."/>
        </authorList>
    </citation>
    <scope>NUCLEOTIDE SEQUENCE</scope>
    <source>
        <strain evidence="8">4-3</strain>
    </source>
</reference>
<dbReference type="GO" id="GO:0005507">
    <property type="term" value="F:copper ion binding"/>
    <property type="evidence" value="ECO:0007669"/>
    <property type="project" value="InterPro"/>
</dbReference>
<dbReference type="Gene3D" id="3.30.70.100">
    <property type="match status" value="1"/>
</dbReference>
<dbReference type="InterPro" id="IPR000428">
    <property type="entry name" value="Cu-bd"/>
</dbReference>
<evidence type="ECO:0000256" key="4">
    <source>
        <dbReference type="ARBA" id="ARBA00022723"/>
    </source>
</evidence>
<dbReference type="RefSeq" id="WP_368652592.1">
    <property type="nucleotide sequence ID" value="NZ_CP162599.1"/>
</dbReference>
<comment type="subcellular location">
    <subcellularLocation>
        <location evidence="1">Cytoplasm</location>
    </subcellularLocation>
</comment>
<evidence type="ECO:0000259" key="7">
    <source>
        <dbReference type="PROSITE" id="PS50846"/>
    </source>
</evidence>
<dbReference type="FunFam" id="3.30.70.100:FF:000005">
    <property type="entry name" value="Copper-exporting P-type ATPase A"/>
    <property type="match status" value="1"/>
</dbReference>
<evidence type="ECO:0000256" key="5">
    <source>
        <dbReference type="ARBA" id="ARBA00023008"/>
    </source>
</evidence>
<name>A0AB39HN87_9BACI</name>
<dbReference type="NCBIfam" id="TIGR00003">
    <property type="entry name" value="copper ion binding protein"/>
    <property type="match status" value="1"/>
</dbReference>
<accession>A0AB39HN87</accession>
<evidence type="ECO:0000256" key="3">
    <source>
        <dbReference type="ARBA" id="ARBA00022490"/>
    </source>
</evidence>
<evidence type="ECO:0000256" key="6">
    <source>
        <dbReference type="ARBA" id="ARBA00023186"/>
    </source>
</evidence>
<sequence>MMEATVKVEGMSCGHCQKAIEGALNELNGVSSVLVHLDKGEVDVSYDDAKVSLENIHEAIEDQGYDVK</sequence>
<keyword evidence="4" id="KW-0479">Metal-binding</keyword>
<dbReference type="PROSITE" id="PS50846">
    <property type="entry name" value="HMA_2"/>
    <property type="match status" value="1"/>
</dbReference>
<feature type="domain" description="HMA" evidence="7">
    <location>
        <begin position="2"/>
        <end position="68"/>
    </location>
</feature>
<evidence type="ECO:0000256" key="2">
    <source>
        <dbReference type="ARBA" id="ARBA00015313"/>
    </source>
</evidence>
<dbReference type="SUPFAM" id="SSF55008">
    <property type="entry name" value="HMA, heavy metal-associated domain"/>
    <property type="match status" value="1"/>
</dbReference>
<dbReference type="Pfam" id="PF00403">
    <property type="entry name" value="HMA"/>
    <property type="match status" value="1"/>
</dbReference>
<gene>
    <name evidence="8" type="primary">copZ</name>
    <name evidence="8" type="ORF">AB4Y30_12625</name>
</gene>
<organism evidence="8">
    <name type="scientific">Ornithinibacillus sp. 4-3</name>
    <dbReference type="NCBI Taxonomy" id="3231488"/>
    <lineage>
        <taxon>Bacteria</taxon>
        <taxon>Bacillati</taxon>
        <taxon>Bacillota</taxon>
        <taxon>Bacilli</taxon>
        <taxon>Bacillales</taxon>
        <taxon>Bacillaceae</taxon>
        <taxon>Ornithinibacillus</taxon>
    </lineage>
</organism>
<protein>
    <recommendedName>
        <fullName evidence="2">Copper chaperone CopZ</fullName>
    </recommendedName>
</protein>
<dbReference type="PROSITE" id="PS01047">
    <property type="entry name" value="HMA_1"/>
    <property type="match status" value="1"/>
</dbReference>
<dbReference type="EMBL" id="CP162599">
    <property type="protein sequence ID" value="XDK31868.1"/>
    <property type="molecule type" value="Genomic_DNA"/>
</dbReference>
<evidence type="ECO:0000313" key="8">
    <source>
        <dbReference type="EMBL" id="XDK31868.1"/>
    </source>
</evidence>
<keyword evidence="6" id="KW-0143">Chaperone</keyword>
<dbReference type="GO" id="GO:0006825">
    <property type="term" value="P:copper ion transport"/>
    <property type="evidence" value="ECO:0007669"/>
    <property type="project" value="InterPro"/>
</dbReference>
<dbReference type="InterPro" id="IPR049740">
    <property type="entry name" value="CopZ"/>
</dbReference>
<proteinExistence type="predicted"/>